<feature type="non-terminal residue" evidence="2">
    <location>
        <position position="157"/>
    </location>
</feature>
<name>A0A2I1H9T2_9GLOM</name>
<protein>
    <submittedName>
        <fullName evidence="2">Uncharacterized protein</fullName>
    </submittedName>
</protein>
<keyword evidence="1" id="KW-1133">Transmembrane helix</keyword>
<keyword evidence="3" id="KW-1185">Reference proteome</keyword>
<dbReference type="EMBL" id="LLXI01001909">
    <property type="protein sequence ID" value="PKY55636.1"/>
    <property type="molecule type" value="Genomic_DNA"/>
</dbReference>
<evidence type="ECO:0000313" key="3">
    <source>
        <dbReference type="Proteomes" id="UP000234323"/>
    </source>
</evidence>
<feature type="transmembrane region" description="Helical" evidence="1">
    <location>
        <begin position="76"/>
        <end position="98"/>
    </location>
</feature>
<keyword evidence="1" id="KW-0812">Transmembrane</keyword>
<organism evidence="2 3">
    <name type="scientific">Rhizophagus irregularis</name>
    <dbReference type="NCBI Taxonomy" id="588596"/>
    <lineage>
        <taxon>Eukaryota</taxon>
        <taxon>Fungi</taxon>
        <taxon>Fungi incertae sedis</taxon>
        <taxon>Mucoromycota</taxon>
        <taxon>Glomeromycotina</taxon>
        <taxon>Glomeromycetes</taxon>
        <taxon>Glomerales</taxon>
        <taxon>Glomeraceae</taxon>
        <taxon>Rhizophagus</taxon>
    </lineage>
</organism>
<dbReference type="Proteomes" id="UP000234323">
    <property type="component" value="Unassembled WGS sequence"/>
</dbReference>
<evidence type="ECO:0000313" key="2">
    <source>
        <dbReference type="EMBL" id="PKY55636.1"/>
    </source>
</evidence>
<sequence length="157" mass="18983">MPLLDKYYPEYILRYSSEMNMIIDSSFYSVEHQNKNLHLCSFFRSPQIANLSQSLLWTKYHYKFYYTTDCRSSRFIILYLIINVVQALIILLTLPLYFTTFYILSKYNFINDIYIRDVFSVAYFYAELFIFKILKKVKKDITTTTPTITFMIPYINF</sequence>
<proteinExistence type="predicted"/>
<dbReference type="AlphaFoldDB" id="A0A2I1H9T2"/>
<reference evidence="2 3" key="1">
    <citation type="submission" date="2015-10" db="EMBL/GenBank/DDBJ databases">
        <title>Genome analyses suggest a sexual origin of heterokaryosis in a supposedly ancient asexual fungus.</title>
        <authorList>
            <person name="Ropars J."/>
            <person name="Sedzielewska K."/>
            <person name="Noel J."/>
            <person name="Charron P."/>
            <person name="Farinelli L."/>
            <person name="Marton T."/>
            <person name="Kruger M."/>
            <person name="Pelin A."/>
            <person name="Brachmann A."/>
            <person name="Corradi N."/>
        </authorList>
    </citation>
    <scope>NUCLEOTIDE SEQUENCE [LARGE SCALE GENOMIC DNA]</scope>
    <source>
        <strain evidence="2 3">A4</strain>
    </source>
</reference>
<keyword evidence="1" id="KW-0472">Membrane</keyword>
<feature type="transmembrane region" description="Helical" evidence="1">
    <location>
        <begin position="113"/>
        <end position="131"/>
    </location>
</feature>
<evidence type="ECO:0000256" key="1">
    <source>
        <dbReference type="SAM" id="Phobius"/>
    </source>
</evidence>
<accession>A0A2I1H9T2</accession>
<gene>
    <name evidence="2" type="ORF">RhiirA4_475232</name>
</gene>
<comment type="caution">
    <text evidence="2">The sequence shown here is derived from an EMBL/GenBank/DDBJ whole genome shotgun (WGS) entry which is preliminary data.</text>
</comment>